<proteinExistence type="predicted"/>
<dbReference type="EMBL" id="QYUJ01000014">
    <property type="protein sequence ID" value="RJF73903.1"/>
    <property type="molecule type" value="Genomic_DNA"/>
</dbReference>
<gene>
    <name evidence="1" type="ORF">D3875_19595</name>
</gene>
<dbReference type="OrthoDB" id="9794942at2"/>
<protein>
    <submittedName>
        <fullName evidence="1">Isochorismatase</fullName>
    </submittedName>
</protein>
<sequence>MARAWAHEVDEARARGELIVIVQWDGEAGSDHETFSRGWILHPDFRAETGDLLLRAVKPDAFATSALDGELRARAVRQIRFLALEGSPENASMTAQASAHGYQVGGAAFTPTPQPENA</sequence>
<dbReference type="Gene3D" id="3.40.50.850">
    <property type="entry name" value="Isochorismatase-like"/>
    <property type="match status" value="1"/>
</dbReference>
<comment type="caution">
    <text evidence="1">The sequence shown here is derived from an EMBL/GenBank/DDBJ whole genome shotgun (WGS) entry which is preliminary data.</text>
</comment>
<keyword evidence="2" id="KW-1185">Reference proteome</keyword>
<dbReference type="AlphaFoldDB" id="A0A418VCL6"/>
<reference evidence="1 2" key="1">
    <citation type="submission" date="2018-09" db="EMBL/GenBank/DDBJ databases">
        <authorList>
            <person name="Zhu H."/>
        </authorList>
    </citation>
    <scope>NUCLEOTIDE SEQUENCE [LARGE SCALE GENOMIC DNA]</scope>
    <source>
        <strain evidence="1 2">K2S05-167</strain>
    </source>
</reference>
<name>A0A418VCL6_9DEIO</name>
<evidence type="ECO:0000313" key="1">
    <source>
        <dbReference type="EMBL" id="RJF73903.1"/>
    </source>
</evidence>
<organism evidence="1 2">
    <name type="scientific">Deinococcus cavernae</name>
    <dbReference type="NCBI Taxonomy" id="2320857"/>
    <lineage>
        <taxon>Bacteria</taxon>
        <taxon>Thermotogati</taxon>
        <taxon>Deinococcota</taxon>
        <taxon>Deinococci</taxon>
        <taxon>Deinococcales</taxon>
        <taxon>Deinococcaceae</taxon>
        <taxon>Deinococcus</taxon>
    </lineage>
</organism>
<dbReference type="Proteomes" id="UP000286287">
    <property type="component" value="Unassembled WGS sequence"/>
</dbReference>
<accession>A0A418VCL6</accession>
<dbReference type="InterPro" id="IPR036380">
    <property type="entry name" value="Isochorismatase-like_sf"/>
</dbReference>
<evidence type="ECO:0000313" key="2">
    <source>
        <dbReference type="Proteomes" id="UP000286287"/>
    </source>
</evidence>
<dbReference type="SUPFAM" id="SSF52499">
    <property type="entry name" value="Isochorismatase-like hydrolases"/>
    <property type="match status" value="1"/>
</dbReference>